<dbReference type="AlphaFoldDB" id="A0A1I7USG2"/>
<feature type="compositionally biased region" description="Basic and acidic residues" evidence="1">
    <location>
        <begin position="169"/>
        <end position="180"/>
    </location>
</feature>
<organism evidence="2 3">
    <name type="scientific">Caenorhabditis tropicalis</name>
    <dbReference type="NCBI Taxonomy" id="1561998"/>
    <lineage>
        <taxon>Eukaryota</taxon>
        <taxon>Metazoa</taxon>
        <taxon>Ecdysozoa</taxon>
        <taxon>Nematoda</taxon>
        <taxon>Chromadorea</taxon>
        <taxon>Rhabditida</taxon>
        <taxon>Rhabditina</taxon>
        <taxon>Rhabditomorpha</taxon>
        <taxon>Rhabditoidea</taxon>
        <taxon>Rhabditidae</taxon>
        <taxon>Peloderinae</taxon>
        <taxon>Caenorhabditis</taxon>
    </lineage>
</organism>
<keyword evidence="2" id="KW-1185">Reference proteome</keyword>
<feature type="compositionally biased region" description="Basic and acidic residues" evidence="1">
    <location>
        <begin position="24"/>
        <end position="34"/>
    </location>
</feature>
<feature type="compositionally biased region" description="Basic and acidic residues" evidence="1">
    <location>
        <begin position="416"/>
        <end position="429"/>
    </location>
</feature>
<feature type="compositionally biased region" description="Basic and acidic residues" evidence="1">
    <location>
        <begin position="192"/>
        <end position="212"/>
    </location>
</feature>
<feature type="compositionally biased region" description="Basic and acidic residues" evidence="1">
    <location>
        <begin position="1"/>
        <end position="15"/>
    </location>
</feature>
<name>A0A1I7USG2_9PELO</name>
<evidence type="ECO:0000313" key="2">
    <source>
        <dbReference type="Proteomes" id="UP000095282"/>
    </source>
</evidence>
<feature type="region of interest" description="Disordered" evidence="1">
    <location>
        <begin position="67"/>
        <end position="441"/>
    </location>
</feature>
<feature type="compositionally biased region" description="Basic and acidic residues" evidence="1">
    <location>
        <begin position="126"/>
        <end position="143"/>
    </location>
</feature>
<evidence type="ECO:0000313" key="3">
    <source>
        <dbReference type="WBParaSite" id="Csp11.Scaffold630.g18889.t1"/>
    </source>
</evidence>
<feature type="compositionally biased region" description="Basic and acidic residues" evidence="1">
    <location>
        <begin position="400"/>
        <end position="410"/>
    </location>
</feature>
<feature type="compositionally biased region" description="Basic and acidic residues" evidence="1">
    <location>
        <begin position="75"/>
        <end position="100"/>
    </location>
</feature>
<dbReference type="Proteomes" id="UP000095282">
    <property type="component" value="Unplaced"/>
</dbReference>
<feature type="compositionally biased region" description="Polar residues" evidence="1">
    <location>
        <begin position="622"/>
        <end position="635"/>
    </location>
</feature>
<feature type="compositionally biased region" description="Basic and acidic residues" evidence="1">
    <location>
        <begin position="311"/>
        <end position="321"/>
    </location>
</feature>
<feature type="compositionally biased region" description="Basic residues" evidence="1">
    <location>
        <begin position="389"/>
        <end position="399"/>
    </location>
</feature>
<feature type="compositionally biased region" description="Basic and acidic residues" evidence="1">
    <location>
        <begin position="238"/>
        <end position="255"/>
    </location>
</feature>
<feature type="region of interest" description="Disordered" evidence="1">
    <location>
        <begin position="617"/>
        <end position="671"/>
    </location>
</feature>
<sequence>MESPVKHGKTDNPRKLEKKVKKLEKKEKKLEKKEEKLLKKQIALDLKKLETMGKKKSIEAILQRTEQCQPYSSENHLDTRRKESCMTSRQEFDNRRSSDSRRHRHMSTRTAHISEERSPVRSSRNSSERREIMCDEQVEESKKFPMKASRYGYEPDLPTTSFRRRHVSERHVRSSERSPDRSYQGHSAGSIKTKEISDEPKKVPSQKLESDSRRHRHMSTRTAHISEERSPARSSRSSSERQKIKCDEKVEESKKFSMTASRYGYDEADVKLEPGLPTTSLRRRHVSERHVRSSERSPDGSYQGHSSRSIKTKENSEEQKKIPTVNLEPDSRRRHHMSTRNARISEERDPARSSRSSSERSKIKCDEQVEEPKKFPSVKIEPVMPTTSHRIRALSVRHVRSSERSPDRCRQNPLERSMKAKENSKEPKKVPSVKLEPDMPTTSHRCRALSVRYVRSSERSPDPSRQEALVRYNTHEEKAKLEMYISTRSDPLRWGRDSSPEFDIDVPTKSKRCLAFPMNIRQYEPGISLLRRFDSSDTNASLWESSPHSSRQEALVRYNTHEEKAKLEKYISTRCDPLRWGRDSSPEFDIDVPNKLKRCKPYPIKSHQYEPGISLLRRSDSSDTNASLWESSPKSSRQEALKRALKTDDKSEEPKPASKKQRYNTPEENAKLEAYIPTRDYRYMTQEQYNAMVKKQLKNQTYQISHCGLKAYNRIASNFGNGKPFTCEITVDEYSQQRHYRYLLLHSEDPSDIDKARKELDEAIMENLKEEYDHDGKELDAVYSFSEETREAFTRLGHSVVNRITTHISVMIDDCRLEAVGDPLPPLILKGAPWEILYAKKRLDQVIQEELNGRTSSLSNQRQEGKVDKKTNMVFVGTFPSKKK</sequence>
<dbReference type="WBParaSite" id="Csp11.Scaffold630.g18889.t1">
    <property type="protein sequence ID" value="Csp11.Scaffold630.g18889.t1"/>
    <property type="gene ID" value="Csp11.Scaffold630.g18889"/>
</dbReference>
<protein>
    <submittedName>
        <fullName evidence="3">Protein kinase domain-containing protein</fullName>
    </submittedName>
</protein>
<reference evidence="3" key="1">
    <citation type="submission" date="2016-11" db="UniProtKB">
        <authorList>
            <consortium name="WormBaseParasite"/>
        </authorList>
    </citation>
    <scope>IDENTIFICATION</scope>
</reference>
<feature type="compositionally biased region" description="Basic and acidic residues" evidence="1">
    <location>
        <begin position="288"/>
        <end position="298"/>
    </location>
</feature>
<proteinExistence type="predicted"/>
<evidence type="ECO:0000256" key="1">
    <source>
        <dbReference type="SAM" id="MobiDB-lite"/>
    </source>
</evidence>
<feature type="compositionally biased region" description="Basic and acidic residues" evidence="1">
    <location>
        <begin position="343"/>
        <end position="374"/>
    </location>
</feature>
<accession>A0A1I7USG2</accession>
<feature type="region of interest" description="Disordered" evidence="1">
    <location>
        <begin position="1"/>
        <end position="34"/>
    </location>
</feature>
<feature type="compositionally biased region" description="Basic and acidic residues" evidence="1">
    <location>
        <begin position="636"/>
        <end position="656"/>
    </location>
</feature>